<dbReference type="GO" id="GO:0005811">
    <property type="term" value="C:lipid droplet"/>
    <property type="evidence" value="ECO:0007669"/>
    <property type="project" value="UniProtKB-SubCell"/>
</dbReference>
<dbReference type="InterPro" id="IPR013154">
    <property type="entry name" value="ADH-like_N"/>
</dbReference>
<dbReference type="Pfam" id="PF08240">
    <property type="entry name" value="ADH_N"/>
    <property type="match status" value="1"/>
</dbReference>
<organism evidence="5 6">
    <name type="scientific">Pichia californica</name>
    <dbReference type="NCBI Taxonomy" id="460514"/>
    <lineage>
        <taxon>Eukaryota</taxon>
        <taxon>Fungi</taxon>
        <taxon>Dikarya</taxon>
        <taxon>Ascomycota</taxon>
        <taxon>Saccharomycotina</taxon>
        <taxon>Pichiomycetes</taxon>
        <taxon>Pichiales</taxon>
        <taxon>Pichiaceae</taxon>
        <taxon>Pichia</taxon>
    </lineage>
</organism>
<dbReference type="InterPro" id="IPR011032">
    <property type="entry name" value="GroES-like_sf"/>
</dbReference>
<dbReference type="AlphaFoldDB" id="A0A9P6WG56"/>
<comment type="caution">
    <text evidence="5">The sequence shown here is derived from an EMBL/GenBank/DDBJ whole genome shotgun (WGS) entry which is preliminary data.</text>
</comment>
<dbReference type="Proteomes" id="UP000697127">
    <property type="component" value="Unassembled WGS sequence"/>
</dbReference>
<feature type="domain" description="Enoyl reductase (ER)" evidence="4">
    <location>
        <begin position="27"/>
        <end position="360"/>
    </location>
</feature>
<dbReference type="InterPro" id="IPR036291">
    <property type="entry name" value="NAD(P)-bd_dom_sf"/>
</dbReference>
<dbReference type="Gene3D" id="3.40.50.720">
    <property type="entry name" value="NAD(P)-binding Rossmann-like Domain"/>
    <property type="match status" value="1"/>
</dbReference>
<proteinExistence type="inferred from homology"/>
<dbReference type="GO" id="GO:0005739">
    <property type="term" value="C:mitochondrion"/>
    <property type="evidence" value="ECO:0007669"/>
    <property type="project" value="TreeGrafter"/>
</dbReference>
<dbReference type="PANTHER" id="PTHR11695:SF294">
    <property type="entry name" value="RETICULON-4-INTERACTING PROTEIN 1, MITOCHONDRIAL"/>
    <property type="match status" value="1"/>
</dbReference>
<comment type="similarity">
    <text evidence="3">Belongs to the YIM1 family.</text>
</comment>
<dbReference type="Gene3D" id="3.90.180.10">
    <property type="entry name" value="Medium-chain alcohol dehydrogenases, catalytic domain"/>
    <property type="match status" value="1"/>
</dbReference>
<evidence type="ECO:0000313" key="5">
    <source>
        <dbReference type="EMBL" id="KAG0686496.1"/>
    </source>
</evidence>
<dbReference type="InterPro" id="IPR050700">
    <property type="entry name" value="YIM1/Zinc_Alcohol_DH_Fams"/>
</dbReference>
<keyword evidence="6" id="KW-1185">Reference proteome</keyword>
<gene>
    <name evidence="5" type="primary">YIM1_2</name>
    <name evidence="5" type="ORF">C6P40_003930</name>
</gene>
<evidence type="ECO:0000256" key="1">
    <source>
        <dbReference type="ARBA" id="ARBA00004502"/>
    </source>
</evidence>
<sequence>MSNTELPIKNNKLTVKAITYSWYYNPLALKEIEIPVVPNTIVKPTELLVKVHATSINPVDCIFKGFSYGFINPKNKIIGGDFSGVVVKAGPETNFKVGDKIYGDVLTFTGRGSSSEYILFEPSKAIICEKIPEGIKFEEAASLPIVSGTAYQCLKSYGGDLTGKNVLVLGAGTSVGTYSVQLAKKYFGAKNVVATCSSKSAEKTKKNGADIVVDYTKNSKINELLEFVKVNGKFDIVVDTVRDESVFDYFNALLKPVSENGILTQVKGSYTIDYSNLKLSQFLPSLKKLTNSINFKLGRSPYFVTDILLESNKGYGDAINKLWTEGKLNISMDSIKNAYTDYQEAYDRVASGKASGKVVMKFVQ</sequence>
<dbReference type="InterPro" id="IPR013149">
    <property type="entry name" value="ADH-like_C"/>
</dbReference>
<keyword evidence="2" id="KW-0551">Lipid droplet</keyword>
<evidence type="ECO:0000313" key="6">
    <source>
        <dbReference type="Proteomes" id="UP000697127"/>
    </source>
</evidence>
<dbReference type="InterPro" id="IPR020843">
    <property type="entry name" value="ER"/>
</dbReference>
<protein>
    <submittedName>
        <fullName evidence="5">Zinc ion binding</fullName>
    </submittedName>
</protein>
<dbReference type="Pfam" id="PF00107">
    <property type="entry name" value="ADH_zinc_N"/>
    <property type="match status" value="1"/>
</dbReference>
<comment type="subcellular location">
    <subcellularLocation>
        <location evidence="1">Lipid droplet</location>
    </subcellularLocation>
</comment>
<dbReference type="EMBL" id="PUHW01000477">
    <property type="protein sequence ID" value="KAG0686496.1"/>
    <property type="molecule type" value="Genomic_DNA"/>
</dbReference>
<evidence type="ECO:0000256" key="2">
    <source>
        <dbReference type="ARBA" id="ARBA00022677"/>
    </source>
</evidence>
<dbReference type="SMART" id="SM00829">
    <property type="entry name" value="PKS_ER"/>
    <property type="match status" value="1"/>
</dbReference>
<reference evidence="5" key="1">
    <citation type="submission" date="2020-11" db="EMBL/GenBank/DDBJ databases">
        <title>Kefir isolates.</title>
        <authorList>
            <person name="Marcisauskas S."/>
            <person name="Kim Y."/>
            <person name="Blasche S."/>
        </authorList>
    </citation>
    <scope>NUCLEOTIDE SEQUENCE</scope>
    <source>
        <strain evidence="5">Olga-1</strain>
    </source>
</reference>
<evidence type="ECO:0000259" key="4">
    <source>
        <dbReference type="SMART" id="SM00829"/>
    </source>
</evidence>
<evidence type="ECO:0000256" key="3">
    <source>
        <dbReference type="ARBA" id="ARBA00038249"/>
    </source>
</evidence>
<dbReference type="SUPFAM" id="SSF50129">
    <property type="entry name" value="GroES-like"/>
    <property type="match status" value="1"/>
</dbReference>
<accession>A0A9P6WG56</accession>
<dbReference type="PANTHER" id="PTHR11695">
    <property type="entry name" value="ALCOHOL DEHYDROGENASE RELATED"/>
    <property type="match status" value="1"/>
</dbReference>
<name>A0A9P6WG56_9ASCO</name>
<dbReference type="GO" id="GO:0016491">
    <property type="term" value="F:oxidoreductase activity"/>
    <property type="evidence" value="ECO:0007669"/>
    <property type="project" value="InterPro"/>
</dbReference>
<dbReference type="SUPFAM" id="SSF51735">
    <property type="entry name" value="NAD(P)-binding Rossmann-fold domains"/>
    <property type="match status" value="1"/>
</dbReference>